<protein>
    <recommendedName>
        <fullName evidence="3">DUF4397 domain-containing protein</fullName>
    </recommendedName>
</protein>
<dbReference type="Proteomes" id="UP000758168">
    <property type="component" value="Unassembled WGS sequence"/>
</dbReference>
<feature type="signal peptide" evidence="2">
    <location>
        <begin position="1"/>
        <end position="32"/>
    </location>
</feature>
<dbReference type="Pfam" id="PF14344">
    <property type="entry name" value="DUF4397"/>
    <property type="match status" value="1"/>
</dbReference>
<evidence type="ECO:0000259" key="3">
    <source>
        <dbReference type="Pfam" id="PF14344"/>
    </source>
</evidence>
<name>A0ABS4Z408_9ACTN</name>
<dbReference type="EMBL" id="JAGIOB010000001">
    <property type="protein sequence ID" value="MBP2415778.1"/>
    <property type="molecule type" value="Genomic_DNA"/>
</dbReference>
<evidence type="ECO:0000313" key="4">
    <source>
        <dbReference type="EMBL" id="MBP2415778.1"/>
    </source>
</evidence>
<dbReference type="RefSeq" id="WP_210053021.1">
    <property type="nucleotide sequence ID" value="NZ_BAAAMH010000023.1"/>
</dbReference>
<proteinExistence type="predicted"/>
<sequence>MDTAVARRWTALVLLVSAALTLAGLTAAPVAAADDAKIYVVQGLPGRTVDVAVDGKTVAEGVKTAAVTKAFPVKAGSRKVTFSDDGDVLLERMFKVGAGSSWDVVLHLPADGGADAEPAVTVFRNDLSDVPRGKASLTVAHTARVGDADVRVDGKVLFADIENGESLNLVVPVATYEVAIVPAGKSSPVVLGPVDLTVQGGALNRVYAIGDPAKKTMNVAVHVIETGSTGSEKPSRVDTGTGGQAVGLQRPETALWS</sequence>
<feature type="chain" id="PRO_5045206003" description="DUF4397 domain-containing protein" evidence="2">
    <location>
        <begin position="33"/>
        <end position="257"/>
    </location>
</feature>
<comment type="caution">
    <text evidence="4">The sequence shown here is derived from an EMBL/GenBank/DDBJ whole genome shotgun (WGS) entry which is preliminary data.</text>
</comment>
<keyword evidence="2" id="KW-0732">Signal</keyword>
<evidence type="ECO:0000256" key="2">
    <source>
        <dbReference type="SAM" id="SignalP"/>
    </source>
</evidence>
<feature type="domain" description="DUF4397" evidence="3">
    <location>
        <begin position="36"/>
        <end position="146"/>
    </location>
</feature>
<reference evidence="4 5" key="1">
    <citation type="submission" date="2021-03" db="EMBL/GenBank/DDBJ databases">
        <title>Sequencing the genomes of 1000 actinobacteria strains.</title>
        <authorList>
            <person name="Klenk H.-P."/>
        </authorList>
    </citation>
    <scope>NUCLEOTIDE SEQUENCE [LARGE SCALE GENOMIC DNA]</scope>
    <source>
        <strain evidence="4 5">DSM 12936</strain>
    </source>
</reference>
<feature type="region of interest" description="Disordered" evidence="1">
    <location>
        <begin position="226"/>
        <end position="257"/>
    </location>
</feature>
<evidence type="ECO:0000313" key="5">
    <source>
        <dbReference type="Proteomes" id="UP000758168"/>
    </source>
</evidence>
<organism evidence="4 5">
    <name type="scientific">Microlunatus capsulatus</name>
    <dbReference type="NCBI Taxonomy" id="99117"/>
    <lineage>
        <taxon>Bacteria</taxon>
        <taxon>Bacillati</taxon>
        <taxon>Actinomycetota</taxon>
        <taxon>Actinomycetes</taxon>
        <taxon>Propionibacteriales</taxon>
        <taxon>Propionibacteriaceae</taxon>
        <taxon>Microlunatus</taxon>
    </lineage>
</organism>
<evidence type="ECO:0000256" key="1">
    <source>
        <dbReference type="SAM" id="MobiDB-lite"/>
    </source>
</evidence>
<gene>
    <name evidence="4" type="ORF">JOF54_000700</name>
</gene>
<accession>A0ABS4Z408</accession>
<dbReference type="InterPro" id="IPR025510">
    <property type="entry name" value="DUF4397"/>
</dbReference>
<keyword evidence="5" id="KW-1185">Reference proteome</keyword>